<name>C9LLT9_9FIRM</name>
<accession>C9LLT9</accession>
<dbReference type="EMBL" id="ACIM02000001">
    <property type="protein sequence ID" value="EEW96525.1"/>
    <property type="molecule type" value="Genomic_DNA"/>
</dbReference>
<comment type="caution">
    <text evidence="1">The sequence shown here is derived from an EMBL/GenBank/DDBJ whole genome shotgun (WGS) entry which is preliminary data.</text>
</comment>
<sequence length="49" mass="6033">MTCIHYITTERKKKSKNIKIDIRRKLILCEISRMYFIWKLRQIQSGYGK</sequence>
<organism evidence="1 2">
    <name type="scientific">Dialister invisus DSM 15470</name>
    <dbReference type="NCBI Taxonomy" id="592028"/>
    <lineage>
        <taxon>Bacteria</taxon>
        <taxon>Bacillati</taxon>
        <taxon>Bacillota</taxon>
        <taxon>Negativicutes</taxon>
        <taxon>Veillonellales</taxon>
        <taxon>Veillonellaceae</taxon>
        <taxon>Dialister</taxon>
    </lineage>
</organism>
<proteinExistence type="predicted"/>
<dbReference type="STRING" id="592028.GCWU000321_00470"/>
<evidence type="ECO:0000313" key="2">
    <source>
        <dbReference type="Proteomes" id="UP000004736"/>
    </source>
</evidence>
<dbReference type="Proteomes" id="UP000004736">
    <property type="component" value="Unassembled WGS sequence"/>
</dbReference>
<keyword evidence="2" id="KW-1185">Reference proteome</keyword>
<evidence type="ECO:0000313" key="1">
    <source>
        <dbReference type="EMBL" id="EEW96525.1"/>
    </source>
</evidence>
<protein>
    <submittedName>
        <fullName evidence="1">Uncharacterized protein</fullName>
    </submittedName>
</protein>
<reference evidence="1" key="1">
    <citation type="submission" date="2009-09" db="EMBL/GenBank/DDBJ databases">
        <authorList>
            <person name="Weinstock G."/>
            <person name="Sodergren E."/>
            <person name="Clifton S."/>
            <person name="Fulton L."/>
            <person name="Fulton B."/>
            <person name="Courtney L."/>
            <person name="Fronick C."/>
            <person name="Harrison M."/>
            <person name="Strong C."/>
            <person name="Farmer C."/>
            <person name="Delahaunty K."/>
            <person name="Markovic C."/>
            <person name="Hall O."/>
            <person name="Minx P."/>
            <person name="Tomlinson C."/>
            <person name="Mitreva M."/>
            <person name="Nelson J."/>
            <person name="Hou S."/>
            <person name="Wollam A."/>
            <person name="Pepin K.H."/>
            <person name="Johnson M."/>
            <person name="Bhonagiri V."/>
            <person name="Nash W.E."/>
            <person name="Warren W."/>
            <person name="Chinwalla A."/>
            <person name="Mardis E.R."/>
            <person name="Wilson R.K."/>
        </authorList>
    </citation>
    <scope>NUCLEOTIDE SEQUENCE [LARGE SCALE GENOMIC DNA]</scope>
    <source>
        <strain evidence="1">DSM 15470</strain>
    </source>
</reference>
<gene>
    <name evidence="1" type="ORF">GCWU000321_00470</name>
</gene>
<dbReference type="HOGENOM" id="CLU_3134968_0_0_9"/>
<dbReference type="AlphaFoldDB" id="C9LLT9"/>